<reference evidence="3 4" key="1">
    <citation type="submission" date="2014-04" db="EMBL/GenBank/DDBJ databases">
        <title>Pseudoalteromonas galatheae sp. nov., isolated from a deep-sea polychaete near Canal Concepcion, Chile.</title>
        <authorList>
            <person name="Machado H.R."/>
            <person name="Gram L."/>
            <person name="Vynne N.G."/>
        </authorList>
    </citation>
    <scope>NUCLEOTIDE SEQUENCE [LARGE SCALE GENOMIC DNA]</scope>
    <source>
        <strain evidence="3 4">KMM216</strain>
    </source>
</reference>
<dbReference type="InterPro" id="IPR011250">
    <property type="entry name" value="OMP/PagP_B-barrel"/>
</dbReference>
<dbReference type="RefSeq" id="WP_008133978.1">
    <property type="nucleotide sequence ID" value="NZ_JJNZ01000108.1"/>
</dbReference>
<protein>
    <submittedName>
        <fullName evidence="3">Membrane protein</fullName>
    </submittedName>
</protein>
<evidence type="ECO:0000256" key="1">
    <source>
        <dbReference type="ARBA" id="ARBA00022729"/>
    </source>
</evidence>
<gene>
    <name evidence="3" type="ORF">DC53_20490</name>
</gene>
<comment type="caution">
    <text evidence="3">The sequence shown here is derived from an EMBL/GenBank/DDBJ whole genome shotgun (WGS) entry which is preliminary data.</text>
</comment>
<accession>A0ABD3Y3Q8</accession>
<keyword evidence="1" id="KW-0732">Signal</keyword>
<dbReference type="Pfam" id="PF13505">
    <property type="entry name" value="OMP_b-brl"/>
    <property type="match status" value="1"/>
</dbReference>
<evidence type="ECO:0000259" key="2">
    <source>
        <dbReference type="Pfam" id="PF13505"/>
    </source>
</evidence>
<dbReference type="AlphaFoldDB" id="A0ABD3Y3Q8"/>
<dbReference type="Gene3D" id="2.40.160.20">
    <property type="match status" value="1"/>
</dbReference>
<dbReference type="InterPro" id="IPR027385">
    <property type="entry name" value="Beta-barrel_OMP"/>
</dbReference>
<sequence>MKLKWLVSLSVSAIILGGYSVASNAEIMRVNGPYQGLGLGSTEFDVYEGYSLQFTTIYTQVGYQFSPYFALEGRLGIGLNEEPTPLNGDVYTQEPLTGKITSEPVHTQVGSGLQLQTSIFLKANYPVSSRVGVFLFAGYARNKLSYNDDYSRFAKEVIGSNTNQFLITEENYDKDGKTFGAGVDYMLNQRWQASAEYQYFDAIEGNIYALNFSINYRF</sequence>
<dbReference type="SUPFAM" id="SSF56925">
    <property type="entry name" value="OMPA-like"/>
    <property type="match status" value="1"/>
</dbReference>
<evidence type="ECO:0000313" key="4">
    <source>
        <dbReference type="Proteomes" id="UP000027154"/>
    </source>
</evidence>
<feature type="domain" description="Outer membrane protein beta-barrel" evidence="2">
    <location>
        <begin position="30"/>
        <end position="218"/>
    </location>
</feature>
<name>A0ABD3Y3Q8_9GAMM</name>
<dbReference type="Proteomes" id="UP000027154">
    <property type="component" value="Unassembled WGS sequence"/>
</dbReference>
<proteinExistence type="predicted"/>
<evidence type="ECO:0000313" key="3">
    <source>
        <dbReference type="EMBL" id="KDC48128.1"/>
    </source>
</evidence>
<organism evidence="3 4">
    <name type="scientific">Pseudoalteromonas fuliginea</name>
    <dbReference type="NCBI Taxonomy" id="1872678"/>
    <lineage>
        <taxon>Bacteria</taxon>
        <taxon>Pseudomonadati</taxon>
        <taxon>Pseudomonadota</taxon>
        <taxon>Gammaproteobacteria</taxon>
        <taxon>Alteromonadales</taxon>
        <taxon>Pseudoalteromonadaceae</taxon>
        <taxon>Pseudoalteromonas</taxon>
    </lineage>
</organism>
<dbReference type="EMBL" id="JJNZ01000108">
    <property type="protein sequence ID" value="KDC48128.1"/>
    <property type="molecule type" value="Genomic_DNA"/>
</dbReference>